<evidence type="ECO:0000256" key="1">
    <source>
        <dbReference type="SAM" id="MobiDB-lite"/>
    </source>
</evidence>
<dbReference type="InterPro" id="IPR011991">
    <property type="entry name" value="ArsR-like_HTH"/>
</dbReference>
<dbReference type="Gene3D" id="1.10.10.10">
    <property type="entry name" value="Winged helix-like DNA-binding domain superfamily/Winged helix DNA-binding domain"/>
    <property type="match status" value="1"/>
</dbReference>
<dbReference type="SMART" id="SM00418">
    <property type="entry name" value="HTH_ARSR"/>
    <property type="match status" value="1"/>
</dbReference>
<name>A0A6L9S651_9ACTN</name>
<dbReference type="GO" id="GO:0003700">
    <property type="term" value="F:DNA-binding transcription factor activity"/>
    <property type="evidence" value="ECO:0007669"/>
    <property type="project" value="InterPro"/>
</dbReference>
<evidence type="ECO:0000313" key="3">
    <source>
        <dbReference type="EMBL" id="NEE00002.1"/>
    </source>
</evidence>
<gene>
    <name evidence="3" type="ORF">G1H10_07445</name>
</gene>
<organism evidence="3 4">
    <name type="scientific">Phytoactinopolyspora halotolerans</name>
    <dbReference type="NCBI Taxonomy" id="1981512"/>
    <lineage>
        <taxon>Bacteria</taxon>
        <taxon>Bacillati</taxon>
        <taxon>Actinomycetota</taxon>
        <taxon>Actinomycetes</taxon>
        <taxon>Jiangellales</taxon>
        <taxon>Jiangellaceae</taxon>
        <taxon>Phytoactinopolyspora</taxon>
    </lineage>
</organism>
<dbReference type="InterPro" id="IPR036388">
    <property type="entry name" value="WH-like_DNA-bd_sf"/>
</dbReference>
<feature type="region of interest" description="Disordered" evidence="1">
    <location>
        <begin position="205"/>
        <end position="241"/>
    </location>
</feature>
<keyword evidence="4" id="KW-1185">Reference proteome</keyword>
<dbReference type="InterPro" id="IPR036390">
    <property type="entry name" value="WH_DNA-bd_sf"/>
</dbReference>
<dbReference type="Pfam" id="PF12840">
    <property type="entry name" value="HTH_20"/>
    <property type="match status" value="1"/>
</dbReference>
<feature type="domain" description="HTH arsR-type" evidence="2">
    <location>
        <begin position="24"/>
        <end position="103"/>
    </location>
</feature>
<dbReference type="SUPFAM" id="SSF46785">
    <property type="entry name" value="Winged helix' DNA-binding domain"/>
    <property type="match status" value="1"/>
</dbReference>
<dbReference type="EMBL" id="JAAGOA010000004">
    <property type="protein sequence ID" value="NEE00002.1"/>
    <property type="molecule type" value="Genomic_DNA"/>
</dbReference>
<feature type="compositionally biased region" description="Acidic residues" evidence="1">
    <location>
        <begin position="210"/>
        <end position="231"/>
    </location>
</feature>
<dbReference type="CDD" id="cd00090">
    <property type="entry name" value="HTH_ARSR"/>
    <property type="match status" value="1"/>
</dbReference>
<comment type="caution">
    <text evidence="3">The sequence shown here is derived from an EMBL/GenBank/DDBJ whole genome shotgun (WGS) entry which is preliminary data.</text>
</comment>
<dbReference type="RefSeq" id="WP_163734956.1">
    <property type="nucleotide sequence ID" value="NZ_JAAGOA010000004.1"/>
</dbReference>
<reference evidence="3 4" key="1">
    <citation type="submission" date="2020-02" db="EMBL/GenBank/DDBJ databases">
        <authorList>
            <person name="Li X.-J."/>
            <person name="Han X.-M."/>
        </authorList>
    </citation>
    <scope>NUCLEOTIDE SEQUENCE [LARGE SCALE GENOMIC DNA]</scope>
    <source>
        <strain evidence="3 4">CCTCC AB 2017055</strain>
    </source>
</reference>
<accession>A0A6L9S651</accession>
<evidence type="ECO:0000259" key="2">
    <source>
        <dbReference type="SMART" id="SM00418"/>
    </source>
</evidence>
<dbReference type="AlphaFoldDB" id="A0A6L9S651"/>
<proteinExistence type="predicted"/>
<evidence type="ECO:0000313" key="4">
    <source>
        <dbReference type="Proteomes" id="UP000475214"/>
    </source>
</evidence>
<dbReference type="InterPro" id="IPR001845">
    <property type="entry name" value="HTH_ArsR_DNA-bd_dom"/>
</dbReference>
<feature type="compositionally biased region" description="Basic and acidic residues" evidence="1">
    <location>
        <begin position="232"/>
        <end position="241"/>
    </location>
</feature>
<protein>
    <submittedName>
        <fullName evidence="3">Helix-turn-helix domain-containing protein</fullName>
    </submittedName>
</protein>
<dbReference type="Proteomes" id="UP000475214">
    <property type="component" value="Unassembled WGS sequence"/>
</dbReference>
<sequence>MAHEKRQPWPIEPDPHRDVLLGSRSLRAVAHPVRLRILGLLRVEGPATATTLAVKLGLNSGATSYHLRQLAAGGLIAEDEERGTGRDRWWRAVHRSSVLKVDELEEDDRDAGAAYLRAIALVYAEKMQRAAEERPMLPRRWREAATFSDFPFLLTPDEATQLLREIQQVVARYRPLGDPAAQRSADVPADARPFHLQMQAFLQPGQDVVGDADEPFGDVDEPVDGRDDEDVGSARDGQDGG</sequence>